<proteinExistence type="predicted"/>
<name>A0A0F9TPP1_9ZZZZ</name>
<protein>
    <submittedName>
        <fullName evidence="1">Uncharacterized protein</fullName>
    </submittedName>
</protein>
<organism evidence="1">
    <name type="scientific">marine sediment metagenome</name>
    <dbReference type="NCBI Taxonomy" id="412755"/>
    <lineage>
        <taxon>unclassified sequences</taxon>
        <taxon>metagenomes</taxon>
        <taxon>ecological metagenomes</taxon>
    </lineage>
</organism>
<dbReference type="EMBL" id="LAZR01000287">
    <property type="protein sequence ID" value="KKN76927.1"/>
    <property type="molecule type" value="Genomic_DNA"/>
</dbReference>
<accession>A0A0F9TPP1</accession>
<sequence>MEHATDSTIFKEYKGRINDTRRRGGQYWTNLVASLLRQADAEIGKDETNKLIRECNLSKYGWQEENQPYSQF</sequence>
<evidence type="ECO:0000313" key="1">
    <source>
        <dbReference type="EMBL" id="KKN76927.1"/>
    </source>
</evidence>
<comment type="caution">
    <text evidence="1">The sequence shown here is derived from an EMBL/GenBank/DDBJ whole genome shotgun (WGS) entry which is preliminary data.</text>
</comment>
<gene>
    <name evidence="1" type="ORF">LCGC14_0365790</name>
</gene>
<dbReference type="AlphaFoldDB" id="A0A0F9TPP1"/>
<reference evidence="1" key="1">
    <citation type="journal article" date="2015" name="Nature">
        <title>Complex archaea that bridge the gap between prokaryotes and eukaryotes.</title>
        <authorList>
            <person name="Spang A."/>
            <person name="Saw J.H."/>
            <person name="Jorgensen S.L."/>
            <person name="Zaremba-Niedzwiedzka K."/>
            <person name="Martijn J."/>
            <person name="Lind A.E."/>
            <person name="van Eijk R."/>
            <person name="Schleper C."/>
            <person name="Guy L."/>
            <person name="Ettema T.J."/>
        </authorList>
    </citation>
    <scope>NUCLEOTIDE SEQUENCE</scope>
</reference>